<dbReference type="EMBL" id="HF936481">
    <property type="protein sequence ID" value="CCX34278.1"/>
    <property type="molecule type" value="Genomic_DNA"/>
</dbReference>
<organism evidence="1 2">
    <name type="scientific">Pyronema omphalodes (strain CBS 100304)</name>
    <name type="common">Pyronema confluens</name>
    <dbReference type="NCBI Taxonomy" id="1076935"/>
    <lineage>
        <taxon>Eukaryota</taxon>
        <taxon>Fungi</taxon>
        <taxon>Dikarya</taxon>
        <taxon>Ascomycota</taxon>
        <taxon>Pezizomycotina</taxon>
        <taxon>Pezizomycetes</taxon>
        <taxon>Pezizales</taxon>
        <taxon>Pyronemataceae</taxon>
        <taxon>Pyronema</taxon>
    </lineage>
</organism>
<protein>
    <submittedName>
        <fullName evidence="1">Uncharacterized protein</fullName>
    </submittedName>
</protein>
<keyword evidence="2" id="KW-1185">Reference proteome</keyword>
<accession>U4LX68</accession>
<evidence type="ECO:0000313" key="2">
    <source>
        <dbReference type="Proteomes" id="UP000018144"/>
    </source>
</evidence>
<gene>
    <name evidence="1" type="ORF">PCON_03309</name>
</gene>
<dbReference type="Proteomes" id="UP000018144">
    <property type="component" value="Unassembled WGS sequence"/>
</dbReference>
<sequence>MSHGEADDFIDEPGSHGLHEFRIFNQVVFISFDGEEWSKYILRRISDVMSNTSLTSPNMSTRSTKQALQVIADHWAKKRPFDWHLPFFGERSFDRAIHALRTILNDALAGKRDSRGLVPWSSLTGDTINIVYAVLNEVIASAFDSPGGHARCRKSFVAA</sequence>
<reference evidence="1 2" key="1">
    <citation type="journal article" date="2013" name="PLoS Genet.">
        <title>The genome and development-dependent transcriptomes of Pyronema confluens: a window into fungal evolution.</title>
        <authorList>
            <person name="Traeger S."/>
            <person name="Altegoer F."/>
            <person name="Freitag M."/>
            <person name="Gabaldon T."/>
            <person name="Kempken F."/>
            <person name="Kumar A."/>
            <person name="Marcet-Houben M."/>
            <person name="Poggeler S."/>
            <person name="Stajich J.E."/>
            <person name="Nowrousian M."/>
        </authorList>
    </citation>
    <scope>NUCLEOTIDE SEQUENCE [LARGE SCALE GENOMIC DNA]</scope>
    <source>
        <strain evidence="2">CBS 100304</strain>
        <tissue evidence="1">Vegetative mycelium</tissue>
    </source>
</reference>
<evidence type="ECO:0000313" key="1">
    <source>
        <dbReference type="EMBL" id="CCX34278.1"/>
    </source>
</evidence>
<proteinExistence type="predicted"/>
<dbReference type="AlphaFoldDB" id="U4LX68"/>
<name>U4LX68_PYROM</name>